<dbReference type="KEGG" id="blr:BRLA_c005770"/>
<dbReference type="EMBL" id="CP007806">
    <property type="protein sequence ID" value="AIG24935.1"/>
    <property type="molecule type" value="Genomic_DNA"/>
</dbReference>
<accession>A0A075R5P0</accession>
<gene>
    <name evidence="1" type="ORF">BRLA_c005770</name>
</gene>
<reference evidence="1 2" key="1">
    <citation type="journal article" date="2011" name="J. Bacteriol.">
        <title>Genome sequence of Brevibacillus laterosporus LMG 15441, a pathogen of invertebrates.</title>
        <authorList>
            <person name="Djukic M."/>
            <person name="Poehlein A."/>
            <person name="Thurmer A."/>
            <person name="Daniel R."/>
        </authorList>
    </citation>
    <scope>NUCLEOTIDE SEQUENCE [LARGE SCALE GENOMIC DNA]</scope>
    <source>
        <strain evidence="1 2">LMG 15441</strain>
    </source>
</reference>
<dbReference type="RefSeq" id="WP_003335595.1">
    <property type="nucleotide sequence ID" value="NZ_CP007806.1"/>
</dbReference>
<evidence type="ECO:0000313" key="1">
    <source>
        <dbReference type="EMBL" id="AIG24935.1"/>
    </source>
</evidence>
<sequence>MHEKHTYYDWLIEQNVSPDQQSKLHILLYLLSDKLTGDLITAEYDRKIRDSVPEFAHILDASTITQELVYSTLELNFQFSKASINKMIEGMRKQGNFAKLTEFMGQP</sequence>
<name>A0A075R5P0_BRELA</name>
<dbReference type="AlphaFoldDB" id="A0A075R5P0"/>
<dbReference type="HOGENOM" id="CLU_2204994_0_0_9"/>
<proteinExistence type="predicted"/>
<keyword evidence="2" id="KW-1185">Reference proteome</keyword>
<dbReference type="STRING" id="1042163.BRLA_c005770"/>
<dbReference type="Proteomes" id="UP000005850">
    <property type="component" value="Chromosome"/>
</dbReference>
<protein>
    <submittedName>
        <fullName evidence="1">Uncharacterized protein</fullName>
    </submittedName>
</protein>
<evidence type="ECO:0000313" key="2">
    <source>
        <dbReference type="Proteomes" id="UP000005850"/>
    </source>
</evidence>
<organism evidence="1 2">
    <name type="scientific">Brevibacillus laterosporus LMG 15441</name>
    <dbReference type="NCBI Taxonomy" id="1042163"/>
    <lineage>
        <taxon>Bacteria</taxon>
        <taxon>Bacillati</taxon>
        <taxon>Bacillota</taxon>
        <taxon>Bacilli</taxon>
        <taxon>Bacillales</taxon>
        <taxon>Paenibacillaceae</taxon>
        <taxon>Brevibacillus</taxon>
    </lineage>
</organism>